<dbReference type="AlphaFoldDB" id="A0A8S1IMB1"/>
<reference evidence="9" key="1">
    <citation type="submission" date="2020-12" db="EMBL/GenBank/DDBJ databases">
        <authorList>
            <person name="Iha C."/>
        </authorList>
    </citation>
    <scope>NUCLEOTIDE SEQUENCE</scope>
</reference>
<keyword evidence="5" id="KW-0804">Transcription</keyword>
<dbReference type="Proteomes" id="UP000708148">
    <property type="component" value="Unassembled WGS sequence"/>
</dbReference>
<dbReference type="InterPro" id="IPR049629">
    <property type="entry name" value="DPY30_SDC1_DD"/>
</dbReference>
<dbReference type="GO" id="GO:0006325">
    <property type="term" value="P:chromatin organization"/>
    <property type="evidence" value="ECO:0007669"/>
    <property type="project" value="UniProtKB-KW"/>
</dbReference>
<evidence type="ECO:0000256" key="5">
    <source>
        <dbReference type="ARBA" id="ARBA00023163"/>
    </source>
</evidence>
<feature type="region of interest" description="Disordered" evidence="8">
    <location>
        <begin position="1"/>
        <end position="47"/>
    </location>
</feature>
<comment type="similarity">
    <text evidence="2">Belongs to the dpy-30 family.</text>
</comment>
<keyword evidence="4" id="KW-0805">Transcription regulation</keyword>
<keyword evidence="10" id="KW-1185">Reference proteome</keyword>
<name>A0A8S1IMB1_9CHLO</name>
<proteinExistence type="inferred from homology"/>
<keyword evidence="3" id="KW-0156">Chromatin regulator</keyword>
<evidence type="ECO:0000313" key="10">
    <source>
        <dbReference type="Proteomes" id="UP000708148"/>
    </source>
</evidence>
<evidence type="ECO:0000256" key="4">
    <source>
        <dbReference type="ARBA" id="ARBA00023015"/>
    </source>
</evidence>
<evidence type="ECO:0000256" key="8">
    <source>
        <dbReference type="SAM" id="MobiDB-lite"/>
    </source>
</evidence>
<evidence type="ECO:0000256" key="3">
    <source>
        <dbReference type="ARBA" id="ARBA00022853"/>
    </source>
</evidence>
<organism evidence="9 10">
    <name type="scientific">Ostreobium quekettii</name>
    <dbReference type="NCBI Taxonomy" id="121088"/>
    <lineage>
        <taxon>Eukaryota</taxon>
        <taxon>Viridiplantae</taxon>
        <taxon>Chlorophyta</taxon>
        <taxon>core chlorophytes</taxon>
        <taxon>Ulvophyceae</taxon>
        <taxon>TCBD clade</taxon>
        <taxon>Bryopsidales</taxon>
        <taxon>Ostreobineae</taxon>
        <taxon>Ostreobiaceae</taxon>
        <taxon>Ostreobium</taxon>
    </lineage>
</organism>
<evidence type="ECO:0000256" key="1">
    <source>
        <dbReference type="ARBA" id="ARBA00004123"/>
    </source>
</evidence>
<dbReference type="InterPro" id="IPR037856">
    <property type="entry name" value="Sdc1/DPY30"/>
</dbReference>
<dbReference type="CDD" id="cd22965">
    <property type="entry name" value="DD_DPY30_SDC1"/>
    <property type="match status" value="1"/>
</dbReference>
<evidence type="ECO:0000256" key="6">
    <source>
        <dbReference type="ARBA" id="ARBA00023242"/>
    </source>
</evidence>
<dbReference type="GO" id="GO:0048188">
    <property type="term" value="C:Set1C/COMPASS complex"/>
    <property type="evidence" value="ECO:0007669"/>
    <property type="project" value="InterPro"/>
</dbReference>
<dbReference type="InterPro" id="IPR007858">
    <property type="entry name" value="Dpy-30_motif"/>
</dbReference>
<evidence type="ECO:0000256" key="2">
    <source>
        <dbReference type="ARBA" id="ARBA00010849"/>
    </source>
</evidence>
<protein>
    <recommendedName>
        <fullName evidence="7">Protein dpy-30 homolog</fullName>
    </recommendedName>
</protein>
<keyword evidence="6" id="KW-0539">Nucleus</keyword>
<gene>
    <name evidence="9" type="ORF">OSTQU699_LOCUS1112</name>
</gene>
<dbReference type="Pfam" id="PF05186">
    <property type="entry name" value="Dpy-30"/>
    <property type="match status" value="1"/>
</dbReference>
<evidence type="ECO:0000313" key="9">
    <source>
        <dbReference type="EMBL" id="CAD7695751.1"/>
    </source>
</evidence>
<dbReference type="OrthoDB" id="417678at2759"/>
<accession>A0A8S1IMB1</accession>
<dbReference type="PANTHER" id="PTHR23356:SF16">
    <property type="entry name" value="DPY30 DOMAIN CONTAINING 2"/>
    <property type="match status" value="1"/>
</dbReference>
<dbReference type="PANTHER" id="PTHR23356">
    <property type="entry name" value="DPY30-RELATED"/>
    <property type="match status" value="1"/>
</dbReference>
<sequence>PNRRRPIDPNPMAGELDAAPTPDAPPTAPADNPAAQGLPPPAASDAAKPMVIDNEEAVRAAQAAARAIHAKVGSRALTVRQYLEASVVPSLMGGMQALVRERPEDPVEYLAAYLLQHNPKKRPGCGGSPAPV</sequence>
<dbReference type="EMBL" id="CAJHUC010000384">
    <property type="protein sequence ID" value="CAD7695751.1"/>
    <property type="molecule type" value="Genomic_DNA"/>
</dbReference>
<comment type="caution">
    <text evidence="9">The sequence shown here is derived from an EMBL/GenBank/DDBJ whole genome shotgun (WGS) entry which is preliminary data.</text>
</comment>
<comment type="subcellular location">
    <subcellularLocation>
        <location evidence="1">Nucleus</location>
    </subcellularLocation>
</comment>
<evidence type="ECO:0000256" key="7">
    <source>
        <dbReference type="ARBA" id="ARBA00044172"/>
    </source>
</evidence>
<feature type="non-terminal residue" evidence="9">
    <location>
        <position position="1"/>
    </location>
</feature>
<dbReference type="Gene3D" id="1.20.890.10">
    <property type="entry name" value="cAMP-dependent protein kinase regulatory subunit, dimerization-anchoring domain"/>
    <property type="match status" value="1"/>
</dbReference>